<evidence type="ECO:0000313" key="3">
    <source>
        <dbReference type="EMBL" id="APW36063.1"/>
    </source>
</evidence>
<feature type="region of interest" description="Disordered" evidence="1">
    <location>
        <begin position="155"/>
        <end position="221"/>
    </location>
</feature>
<accession>A0A1P8JQN2</accession>
<evidence type="ECO:0000256" key="2">
    <source>
        <dbReference type="SAM" id="SignalP"/>
    </source>
</evidence>
<keyword evidence="4" id="KW-1185">Reference proteome</keyword>
<dbReference type="EMBL" id="CP019236">
    <property type="protein sequence ID" value="APW36063.1"/>
    <property type="molecule type" value="Genomic_DNA"/>
</dbReference>
<dbReference type="OrthoDB" id="5393649at2"/>
<dbReference type="AlphaFoldDB" id="A0A1P8JQN2"/>
<feature type="region of interest" description="Disordered" evidence="1">
    <location>
        <begin position="244"/>
        <end position="274"/>
    </location>
</feature>
<evidence type="ECO:0000313" key="4">
    <source>
        <dbReference type="Proteomes" id="UP000186609"/>
    </source>
</evidence>
<reference evidence="3 4" key="1">
    <citation type="submission" date="2017-01" db="EMBL/GenBank/DDBJ databases">
        <authorList>
            <person name="Mah S.A."/>
            <person name="Swanson W.J."/>
            <person name="Moy G.W."/>
            <person name="Vacquier V.D."/>
        </authorList>
    </citation>
    <scope>NUCLEOTIDE SEQUENCE [LARGE SCALE GENOMIC DNA]</scope>
    <source>
        <strain evidence="3 4">DCY110</strain>
    </source>
</reference>
<name>A0A1P8JQN2_9BURK</name>
<feature type="chain" id="PRO_5013111685" evidence="2">
    <location>
        <begin position="22"/>
        <end position="274"/>
    </location>
</feature>
<protein>
    <submittedName>
        <fullName evidence="3">Uncharacterized protein</fullName>
    </submittedName>
</protein>
<organism evidence="3 4">
    <name type="scientific">Rhodoferax koreensis</name>
    <dbReference type="NCBI Taxonomy" id="1842727"/>
    <lineage>
        <taxon>Bacteria</taxon>
        <taxon>Pseudomonadati</taxon>
        <taxon>Pseudomonadota</taxon>
        <taxon>Betaproteobacteria</taxon>
        <taxon>Burkholderiales</taxon>
        <taxon>Comamonadaceae</taxon>
        <taxon>Rhodoferax</taxon>
    </lineage>
</organism>
<dbReference type="KEGG" id="rhy:RD110_01615"/>
<keyword evidence="2" id="KW-0732">Signal</keyword>
<evidence type="ECO:0000256" key="1">
    <source>
        <dbReference type="SAM" id="MobiDB-lite"/>
    </source>
</evidence>
<sequence length="274" mass="29080">MNLKPITLALLLAAATLQAHAVGRLADVTLVDRDTGARLPVYTHRGEYWVAGRPGARYAVSVRNALGERLLAVASVDGVNVISGETAAWEQTGYVFAARQGYQITGWRKSDQEVAAFEFADAGDAYATRTGRPGQLGVIGVALFRERVPEPVVVVPEPSRMREKRAAPAQESANESATASQKSTLADAAAPAAAPAPAAKLGTGHGARETSVVTTTEFERQQTRPDEIVRIRYDSYANLLASGVIARPPVRGPVPDPFPGSATASYVPDPPVRR</sequence>
<dbReference type="RefSeq" id="WP_076196053.1">
    <property type="nucleotide sequence ID" value="NZ_CP019236.1"/>
</dbReference>
<feature type="signal peptide" evidence="2">
    <location>
        <begin position="1"/>
        <end position="21"/>
    </location>
</feature>
<dbReference type="Proteomes" id="UP000186609">
    <property type="component" value="Chromosome"/>
</dbReference>
<dbReference type="STRING" id="1842727.RD110_01615"/>
<proteinExistence type="predicted"/>
<gene>
    <name evidence="3" type="ORF">RD110_01615</name>
</gene>
<feature type="compositionally biased region" description="Polar residues" evidence="1">
    <location>
        <begin position="171"/>
        <end position="184"/>
    </location>
</feature>
<feature type="compositionally biased region" description="Low complexity" evidence="1">
    <location>
        <begin position="186"/>
        <end position="199"/>
    </location>
</feature>